<keyword evidence="6" id="KW-1185">Reference proteome</keyword>
<dbReference type="OrthoDB" id="439808at2759"/>
<feature type="compositionally biased region" description="Basic and acidic residues" evidence="3">
    <location>
        <begin position="98"/>
        <end position="110"/>
    </location>
</feature>
<dbReference type="VEuPathDB" id="TrichDB:TVAG_115400"/>
<dbReference type="PANTHER" id="PTHR15481:SF0">
    <property type="entry name" value="LD23870P-RELATED"/>
    <property type="match status" value="1"/>
</dbReference>
<evidence type="ECO:0000256" key="3">
    <source>
        <dbReference type="SAM" id="MobiDB-lite"/>
    </source>
</evidence>
<dbReference type="PROSITE" id="PS50102">
    <property type="entry name" value="RRM"/>
    <property type="match status" value="1"/>
</dbReference>
<dbReference type="AlphaFoldDB" id="A2F7H8"/>
<reference evidence="5" key="1">
    <citation type="submission" date="2006-10" db="EMBL/GenBank/DDBJ databases">
        <authorList>
            <person name="Amadeo P."/>
            <person name="Zhao Q."/>
            <person name="Wortman J."/>
            <person name="Fraser-Liggett C."/>
            <person name="Carlton J."/>
        </authorList>
    </citation>
    <scope>NUCLEOTIDE SEQUENCE</scope>
    <source>
        <strain evidence="5">G3</strain>
    </source>
</reference>
<name>A2F7H8_TRIV3</name>
<accession>A2F7H8</accession>
<dbReference type="Pfam" id="PF00076">
    <property type="entry name" value="RRM_1"/>
    <property type="match status" value="1"/>
</dbReference>
<gene>
    <name evidence="5" type="ORF">TVAG_115400</name>
</gene>
<dbReference type="STRING" id="5722.A2F7H8"/>
<dbReference type="CDD" id="cd00590">
    <property type="entry name" value="RRM_SF"/>
    <property type="match status" value="1"/>
</dbReference>
<dbReference type="FunFam" id="3.30.70.330:FF:001815">
    <property type="match status" value="1"/>
</dbReference>
<dbReference type="Gene3D" id="3.30.70.330">
    <property type="match status" value="1"/>
</dbReference>
<dbReference type="RefSeq" id="XP_001312066.1">
    <property type="nucleotide sequence ID" value="XM_001312065.1"/>
</dbReference>
<feature type="region of interest" description="Disordered" evidence="3">
    <location>
        <begin position="78"/>
        <end position="120"/>
    </location>
</feature>
<sequence>MSSYPRLFVDNLPYSTELSDIHKLFDRYGPIESAKLLTSRDGKFKGSALVEYLRFQDAEYARDKVDRTKFKGKTIYVKIDADRPRGPPPAPDRRRSRRSDLDLRPPRDYKPQPVPVAMPPVMPLPMRPPQMAQAMVYAAPVAGMPVYPQQANYQAYAAYAAQPPQGYSPQEPQTYAAQEPPAPKESTPRLSPEIEFYREVLQLYAEEVSCVVKDNTANHKITIDKLGIAHLPNE</sequence>
<dbReference type="EMBL" id="DS113648">
    <property type="protein sequence ID" value="EAX99136.1"/>
    <property type="molecule type" value="Genomic_DNA"/>
</dbReference>
<dbReference type="InterPro" id="IPR035979">
    <property type="entry name" value="RBD_domain_sf"/>
</dbReference>
<dbReference type="Proteomes" id="UP000001542">
    <property type="component" value="Unassembled WGS sequence"/>
</dbReference>
<dbReference type="InParanoid" id="A2F7H8"/>
<evidence type="ECO:0000259" key="4">
    <source>
        <dbReference type="PROSITE" id="PS50102"/>
    </source>
</evidence>
<evidence type="ECO:0000313" key="6">
    <source>
        <dbReference type="Proteomes" id="UP000001542"/>
    </source>
</evidence>
<evidence type="ECO:0000256" key="1">
    <source>
        <dbReference type="ARBA" id="ARBA00022884"/>
    </source>
</evidence>
<evidence type="ECO:0000256" key="2">
    <source>
        <dbReference type="PROSITE-ProRule" id="PRU00176"/>
    </source>
</evidence>
<organism evidence="5 6">
    <name type="scientific">Trichomonas vaginalis (strain ATCC PRA-98 / G3)</name>
    <dbReference type="NCBI Taxonomy" id="412133"/>
    <lineage>
        <taxon>Eukaryota</taxon>
        <taxon>Metamonada</taxon>
        <taxon>Parabasalia</taxon>
        <taxon>Trichomonadida</taxon>
        <taxon>Trichomonadidae</taxon>
        <taxon>Trichomonas</taxon>
    </lineage>
</organism>
<protein>
    <recommendedName>
        <fullName evidence="4">RRM domain-containing protein</fullName>
    </recommendedName>
</protein>
<feature type="region of interest" description="Disordered" evidence="3">
    <location>
        <begin position="163"/>
        <end position="189"/>
    </location>
</feature>
<dbReference type="GO" id="GO:0003723">
    <property type="term" value="F:RNA binding"/>
    <property type="evidence" value="ECO:0007669"/>
    <property type="project" value="UniProtKB-UniRule"/>
</dbReference>
<dbReference type="VEuPathDB" id="TrichDB:TVAGG3_0179700"/>
<dbReference type="KEGG" id="tva:4756941"/>
<proteinExistence type="predicted"/>
<dbReference type="InterPro" id="IPR012677">
    <property type="entry name" value="Nucleotide-bd_a/b_plait_sf"/>
</dbReference>
<keyword evidence="1 2" id="KW-0694">RNA-binding</keyword>
<evidence type="ECO:0000313" key="5">
    <source>
        <dbReference type="EMBL" id="EAX99136.1"/>
    </source>
</evidence>
<reference evidence="5" key="2">
    <citation type="journal article" date="2007" name="Science">
        <title>Draft genome sequence of the sexually transmitted pathogen Trichomonas vaginalis.</title>
        <authorList>
            <person name="Carlton J.M."/>
            <person name="Hirt R.P."/>
            <person name="Silva J.C."/>
            <person name="Delcher A.L."/>
            <person name="Schatz M."/>
            <person name="Zhao Q."/>
            <person name="Wortman J.R."/>
            <person name="Bidwell S.L."/>
            <person name="Alsmark U.C.M."/>
            <person name="Besteiro S."/>
            <person name="Sicheritz-Ponten T."/>
            <person name="Noel C.J."/>
            <person name="Dacks J.B."/>
            <person name="Foster P.G."/>
            <person name="Simillion C."/>
            <person name="Van de Peer Y."/>
            <person name="Miranda-Saavedra D."/>
            <person name="Barton G.J."/>
            <person name="Westrop G.D."/>
            <person name="Mueller S."/>
            <person name="Dessi D."/>
            <person name="Fiori P.L."/>
            <person name="Ren Q."/>
            <person name="Paulsen I."/>
            <person name="Zhang H."/>
            <person name="Bastida-Corcuera F.D."/>
            <person name="Simoes-Barbosa A."/>
            <person name="Brown M.T."/>
            <person name="Hayes R.D."/>
            <person name="Mukherjee M."/>
            <person name="Okumura C.Y."/>
            <person name="Schneider R."/>
            <person name="Smith A.J."/>
            <person name="Vanacova S."/>
            <person name="Villalvazo M."/>
            <person name="Haas B.J."/>
            <person name="Pertea M."/>
            <person name="Feldblyum T.V."/>
            <person name="Utterback T.R."/>
            <person name="Shu C.L."/>
            <person name="Osoegawa K."/>
            <person name="de Jong P.J."/>
            <person name="Hrdy I."/>
            <person name="Horvathova L."/>
            <person name="Zubacova Z."/>
            <person name="Dolezal P."/>
            <person name="Malik S.B."/>
            <person name="Logsdon J.M. Jr."/>
            <person name="Henze K."/>
            <person name="Gupta A."/>
            <person name="Wang C.C."/>
            <person name="Dunne R.L."/>
            <person name="Upcroft J.A."/>
            <person name="Upcroft P."/>
            <person name="White O."/>
            <person name="Salzberg S.L."/>
            <person name="Tang P."/>
            <person name="Chiu C.-H."/>
            <person name="Lee Y.-S."/>
            <person name="Embley T.M."/>
            <person name="Coombs G.H."/>
            <person name="Mottram J.C."/>
            <person name="Tachezy J."/>
            <person name="Fraser-Liggett C.M."/>
            <person name="Johnson P.J."/>
        </authorList>
    </citation>
    <scope>NUCLEOTIDE SEQUENCE [LARGE SCALE GENOMIC DNA]</scope>
    <source>
        <strain evidence="5">G3</strain>
    </source>
</reference>
<dbReference type="SUPFAM" id="SSF54928">
    <property type="entry name" value="RNA-binding domain, RBD"/>
    <property type="match status" value="1"/>
</dbReference>
<dbReference type="SMART" id="SM00360">
    <property type="entry name" value="RRM"/>
    <property type="match status" value="1"/>
</dbReference>
<dbReference type="InterPro" id="IPR000504">
    <property type="entry name" value="RRM_dom"/>
</dbReference>
<dbReference type="PANTHER" id="PTHR15481">
    <property type="entry name" value="RIBONUCLEIC ACID BINDING PROTEIN S1"/>
    <property type="match status" value="1"/>
</dbReference>
<dbReference type="SMR" id="A2F7H8"/>
<feature type="domain" description="RRM" evidence="4">
    <location>
        <begin position="5"/>
        <end position="82"/>
    </location>
</feature>